<keyword evidence="3 7" id="KW-0997">Cell inner membrane</keyword>
<gene>
    <name evidence="9" type="ORF">GXX24_05985</name>
</gene>
<organism evidence="9 10">
    <name type="scientific">Paracoccus solventivorans</name>
    <dbReference type="NCBI Taxonomy" id="53463"/>
    <lineage>
        <taxon>Bacteria</taxon>
        <taxon>Pseudomonadati</taxon>
        <taxon>Pseudomonadota</taxon>
        <taxon>Alphaproteobacteria</taxon>
        <taxon>Rhodobacterales</taxon>
        <taxon>Paracoccaceae</taxon>
        <taxon>Paracoccus</taxon>
    </lineage>
</organism>
<evidence type="ECO:0000256" key="7">
    <source>
        <dbReference type="RuleBase" id="RU369079"/>
    </source>
</evidence>
<comment type="caution">
    <text evidence="9">The sequence shown here is derived from an EMBL/GenBank/DDBJ whole genome shotgun (WGS) entry which is preliminary data.</text>
</comment>
<dbReference type="NCBIfam" id="TIGR00786">
    <property type="entry name" value="dctM"/>
    <property type="match status" value="1"/>
</dbReference>
<feature type="transmembrane region" description="Helical" evidence="7">
    <location>
        <begin position="307"/>
        <end position="332"/>
    </location>
</feature>
<comment type="function">
    <text evidence="7">Part of the tripartite ATP-independent periplasmic (TRAP) transport system.</text>
</comment>
<dbReference type="PANTHER" id="PTHR33362:SF5">
    <property type="entry name" value="C4-DICARBOXYLATE TRAP TRANSPORTER LARGE PERMEASE PROTEIN DCTM"/>
    <property type="match status" value="1"/>
</dbReference>
<evidence type="ECO:0000313" key="9">
    <source>
        <dbReference type="EMBL" id="HHW33674.1"/>
    </source>
</evidence>
<comment type="subunit">
    <text evidence="7">The complex comprises the extracytoplasmic solute receptor protein and the two transmembrane proteins.</text>
</comment>
<dbReference type="PANTHER" id="PTHR33362">
    <property type="entry name" value="SIALIC ACID TRAP TRANSPORTER PERMEASE PROTEIN SIAT-RELATED"/>
    <property type="match status" value="1"/>
</dbReference>
<evidence type="ECO:0000256" key="5">
    <source>
        <dbReference type="ARBA" id="ARBA00022989"/>
    </source>
</evidence>
<keyword evidence="4 7" id="KW-0812">Transmembrane</keyword>
<comment type="similarity">
    <text evidence="7">Belongs to the TRAP transporter large permease family.</text>
</comment>
<dbReference type="InterPro" id="IPR004681">
    <property type="entry name" value="TRAP_DctM"/>
</dbReference>
<feature type="transmembrane region" description="Helical" evidence="7">
    <location>
        <begin position="248"/>
        <end position="267"/>
    </location>
</feature>
<feature type="domain" description="TRAP C4-dicarboxylate transport system permease DctM subunit" evidence="8">
    <location>
        <begin position="14"/>
        <end position="424"/>
    </location>
</feature>
<reference evidence="9 10" key="1">
    <citation type="journal article" date="2020" name="Biotechnol. Biofuels">
        <title>New insights from the biogas microbiome by comprehensive genome-resolved metagenomics of nearly 1600 species originating from multiple anaerobic digesters.</title>
        <authorList>
            <person name="Campanaro S."/>
            <person name="Treu L."/>
            <person name="Rodriguez-R L.M."/>
            <person name="Kovalovszki A."/>
            <person name="Ziels R.M."/>
            <person name="Maus I."/>
            <person name="Zhu X."/>
            <person name="Kougias P.G."/>
            <person name="Basile A."/>
            <person name="Luo G."/>
            <person name="Schluter A."/>
            <person name="Konstantinidis K.T."/>
            <person name="Angelidaki I."/>
        </authorList>
    </citation>
    <scope>NUCLEOTIDE SEQUENCE [LARGE SCALE GENOMIC DNA]</scope>
    <source>
        <strain evidence="9">AS04akNAM_125</strain>
    </source>
</reference>
<evidence type="ECO:0000256" key="6">
    <source>
        <dbReference type="ARBA" id="ARBA00023136"/>
    </source>
</evidence>
<evidence type="ECO:0000256" key="1">
    <source>
        <dbReference type="ARBA" id="ARBA00004429"/>
    </source>
</evidence>
<feature type="transmembrane region" description="Helical" evidence="7">
    <location>
        <begin position="141"/>
        <end position="167"/>
    </location>
</feature>
<accession>A0A832QVR5</accession>
<evidence type="ECO:0000313" key="10">
    <source>
        <dbReference type="Proteomes" id="UP000580830"/>
    </source>
</evidence>
<feature type="transmembrane region" description="Helical" evidence="7">
    <location>
        <begin position="60"/>
        <end position="80"/>
    </location>
</feature>
<dbReference type="InterPro" id="IPR010656">
    <property type="entry name" value="DctM"/>
</dbReference>
<keyword evidence="2" id="KW-1003">Cell membrane</keyword>
<dbReference type="EMBL" id="DULP01000084">
    <property type="protein sequence ID" value="HHW33674.1"/>
    <property type="molecule type" value="Genomic_DNA"/>
</dbReference>
<sequence length="430" mass="45072">MDNVAIGYLGLGIGLLMLLLGVPVAFGLGAVGLIGIAAIVGVPQALSQAGLVFFHEGTNLVLVAVPLFILMGNLANHTGIASGLFRAMADTLGRLPGGLAIASVFGSAGFSAIAGSSTATVVTMGRIIVPELKKYNYDRRLGAGTLAAAGTLGILIPPSLVLIFYGIITENSIAALFIAGIMPGLLTVVVFALVIWLVAMARPNLAPPIPGPGLRDTLRSLRGTLPIFGLFAVIIGGIYFGIFTPTEAAGIAVTGVVLYGLVARTLTWRAARAALLDTVVVSGMIFAIVFTGYFLSRFIAITGLTDSLIQVIVAMELGPYEFILVITVMYLLLGCAMDVLAMILLTVPFVYPIIIHLGFDPIWFGIYIVIMAEIAMITPPLGLNLFVMRAIAPDTSFAQICVGAIPFVIAELVITALITVYPQIVLWMVP</sequence>
<evidence type="ECO:0000256" key="4">
    <source>
        <dbReference type="ARBA" id="ARBA00022692"/>
    </source>
</evidence>
<feature type="transmembrane region" description="Helical" evidence="7">
    <location>
        <begin position="274"/>
        <end position="295"/>
    </location>
</feature>
<feature type="transmembrane region" description="Helical" evidence="7">
    <location>
        <begin position="173"/>
        <end position="199"/>
    </location>
</feature>
<keyword evidence="6 7" id="KW-0472">Membrane</keyword>
<keyword evidence="7" id="KW-0813">Transport</keyword>
<feature type="transmembrane region" description="Helical" evidence="7">
    <location>
        <begin position="6"/>
        <end position="39"/>
    </location>
</feature>
<proteinExistence type="inferred from homology"/>
<keyword evidence="5 7" id="KW-1133">Transmembrane helix</keyword>
<feature type="transmembrane region" description="Helical" evidence="7">
    <location>
        <begin position="220"/>
        <end position="242"/>
    </location>
</feature>
<dbReference type="PIRSF" id="PIRSF006066">
    <property type="entry name" value="HI0050"/>
    <property type="match status" value="1"/>
</dbReference>
<dbReference type="Pfam" id="PF06808">
    <property type="entry name" value="DctM"/>
    <property type="match status" value="1"/>
</dbReference>
<evidence type="ECO:0000256" key="3">
    <source>
        <dbReference type="ARBA" id="ARBA00022519"/>
    </source>
</evidence>
<feature type="transmembrane region" description="Helical" evidence="7">
    <location>
        <begin position="400"/>
        <end position="421"/>
    </location>
</feature>
<protein>
    <recommendedName>
        <fullName evidence="7">TRAP transporter large permease protein</fullName>
    </recommendedName>
</protein>
<dbReference type="AlphaFoldDB" id="A0A832QVR5"/>
<dbReference type="RefSeq" id="WP_303729764.1">
    <property type="nucleotide sequence ID" value="NZ_DULP01000084.1"/>
</dbReference>
<feature type="transmembrane region" description="Helical" evidence="7">
    <location>
        <begin position="100"/>
        <end position="129"/>
    </location>
</feature>
<name>A0A832QVR5_9RHOB</name>
<feature type="transmembrane region" description="Helical" evidence="7">
    <location>
        <begin position="365"/>
        <end position="388"/>
    </location>
</feature>
<comment type="subcellular location">
    <subcellularLocation>
        <location evidence="1 7">Cell inner membrane</location>
        <topology evidence="1 7">Multi-pass membrane protein</topology>
    </subcellularLocation>
</comment>
<dbReference type="Proteomes" id="UP000580830">
    <property type="component" value="Unassembled WGS sequence"/>
</dbReference>
<dbReference type="GO" id="GO:0005886">
    <property type="term" value="C:plasma membrane"/>
    <property type="evidence" value="ECO:0007669"/>
    <property type="project" value="UniProtKB-SubCell"/>
</dbReference>
<feature type="transmembrane region" description="Helical" evidence="7">
    <location>
        <begin position="339"/>
        <end position="359"/>
    </location>
</feature>
<dbReference type="GO" id="GO:0022857">
    <property type="term" value="F:transmembrane transporter activity"/>
    <property type="evidence" value="ECO:0007669"/>
    <property type="project" value="UniProtKB-UniRule"/>
</dbReference>
<evidence type="ECO:0000256" key="2">
    <source>
        <dbReference type="ARBA" id="ARBA00022475"/>
    </source>
</evidence>
<evidence type="ECO:0000259" key="8">
    <source>
        <dbReference type="Pfam" id="PF06808"/>
    </source>
</evidence>